<sequence length="155" mass="17652">MTKRQYLVTVEDNDESDEMLGSYIRGTIDGQVTVERLADTVGGFPAIWSNYAQPGQVLLFQADQPNPYGHIEVVQDDGTTRRPEPGEILTSEGLQHGFNYPERFIVETSNGDVMGRFRTRDQADTVAERWNQQDTTHEVYPATVRDLREDPHHED</sequence>
<dbReference type="RefSeq" id="YP_009616647.1">
    <property type="nucleotide sequence ID" value="NC_042053.1"/>
</dbReference>
<gene>
    <name evidence="1" type="primary">73</name>
    <name evidence="1" type="ORF">PRINCESSTRINA_73</name>
</gene>
<accession>A0A0U4B5A5</accession>
<proteinExistence type="predicted"/>
<reference evidence="1 2" key="1">
    <citation type="submission" date="2015-11" db="EMBL/GenBank/DDBJ databases">
        <authorList>
            <person name="Terry K."/>
            <person name="Dunbar D."/>
            <person name="Bradley K.W."/>
            <person name="Asai D.J."/>
            <person name="Bowman C.A."/>
            <person name="Russell D.A."/>
            <person name="Pope W.H."/>
            <person name="Jacobs-Sera D."/>
            <person name="Hendrix R.W."/>
            <person name="Hatfull G.F."/>
        </authorList>
    </citation>
    <scope>NUCLEOTIDE SEQUENCE [LARGE SCALE GENOMIC DNA]</scope>
</reference>
<dbReference type="EMBL" id="KU160660">
    <property type="protein sequence ID" value="ALY09917.1"/>
    <property type="molecule type" value="Genomic_DNA"/>
</dbReference>
<organism evidence="1 2">
    <name type="scientific">Arthrobacter phage PrincessTrina</name>
    <dbReference type="NCBI Taxonomy" id="1772328"/>
    <lineage>
        <taxon>Viruses</taxon>
        <taxon>Duplodnaviria</taxon>
        <taxon>Heunggongvirae</taxon>
        <taxon>Uroviricota</taxon>
        <taxon>Caudoviricetes</taxon>
        <taxon>Klausavirus</taxon>
        <taxon>Klausavirus princesstrina</taxon>
    </lineage>
</organism>
<protein>
    <submittedName>
        <fullName evidence="1">Endolysin</fullName>
    </submittedName>
</protein>
<keyword evidence="2" id="KW-1185">Reference proteome</keyword>
<evidence type="ECO:0000313" key="1">
    <source>
        <dbReference type="EMBL" id="ALY09917.1"/>
    </source>
</evidence>
<dbReference type="Proteomes" id="UP000229287">
    <property type="component" value="Segment"/>
</dbReference>
<dbReference type="KEGG" id="vg:40093145"/>
<evidence type="ECO:0000313" key="2">
    <source>
        <dbReference type="Proteomes" id="UP000229287"/>
    </source>
</evidence>
<dbReference type="GeneID" id="40093145"/>
<name>A0A0U4B5A5_9CAUD</name>